<dbReference type="GO" id="GO:0019867">
    <property type="term" value="C:outer membrane"/>
    <property type="evidence" value="ECO:0007669"/>
    <property type="project" value="InterPro"/>
</dbReference>
<proteinExistence type="predicted"/>
<comment type="subcellular location">
    <subcellularLocation>
        <location evidence="1">Membrane</location>
    </subcellularLocation>
</comment>
<protein>
    <recommendedName>
        <fullName evidence="4">Bacterial surface antigen (D15) domain-containing protein</fullName>
    </recommendedName>
</protein>
<sequence>MKGISKSPLLFLCASTCAYAQNHNLTDEGTGWFEDVLEFFGSSNEIDLTNGMDWGILPGPFANPEQGVGIGVAAVGLYAPQGLEKNQISTVTLSGYVSSEGTYGIGVDNTTFLNENQWKLGLMARLSQTPSKVWGIGKENAEKEGNETEHEALYLSVEPTVAYQFIDNYFIKTGFTAEFLYHQSADGTALEPEQLKNKTNLGIILGIQYDTRDYETNPYTGRLVSLEHRWFIEAFGADYKYEEYTVNYREYWTLYDENVLAFDYFLQGLSDDDLPWFAMSKLGGDNRMRGYYYGRYRDRYQMATQLEYRHKFTDRHGAVVWGGAGNIASHFDELFKDSWLPTYGVGYRFAFKPRVNVRLDLGFGDETTVYFNIHEAF</sequence>
<dbReference type="Proteomes" id="UP000318717">
    <property type="component" value="Unassembled WGS sequence"/>
</dbReference>
<evidence type="ECO:0000313" key="5">
    <source>
        <dbReference type="EMBL" id="GEA50939.1"/>
    </source>
</evidence>
<dbReference type="AlphaFoldDB" id="A0A4Y3HUV7"/>
<organism evidence="5 6">
    <name type="scientific">Vibrio inusitatus NBRC 102082</name>
    <dbReference type="NCBI Taxonomy" id="1219070"/>
    <lineage>
        <taxon>Bacteria</taxon>
        <taxon>Pseudomonadati</taxon>
        <taxon>Pseudomonadota</taxon>
        <taxon>Gammaproteobacteria</taxon>
        <taxon>Vibrionales</taxon>
        <taxon>Vibrionaceae</taxon>
        <taxon>Vibrio</taxon>
    </lineage>
</organism>
<evidence type="ECO:0000256" key="3">
    <source>
        <dbReference type="SAM" id="SignalP"/>
    </source>
</evidence>
<keyword evidence="3" id="KW-0732">Signal</keyword>
<keyword evidence="2" id="KW-0472">Membrane</keyword>
<evidence type="ECO:0000259" key="4">
    <source>
        <dbReference type="Pfam" id="PF01103"/>
    </source>
</evidence>
<comment type="caution">
    <text evidence="5">The sequence shown here is derived from an EMBL/GenBank/DDBJ whole genome shotgun (WGS) entry which is preliminary data.</text>
</comment>
<feature type="signal peptide" evidence="3">
    <location>
        <begin position="1"/>
        <end position="20"/>
    </location>
</feature>
<dbReference type="InterPro" id="IPR000184">
    <property type="entry name" value="Bac_surfAg_D15"/>
</dbReference>
<evidence type="ECO:0000256" key="1">
    <source>
        <dbReference type="ARBA" id="ARBA00004370"/>
    </source>
</evidence>
<feature type="domain" description="Bacterial surface antigen (D15)" evidence="4">
    <location>
        <begin position="117"/>
        <end position="300"/>
    </location>
</feature>
<accession>A0A4Y3HUV7</accession>
<reference evidence="5 6" key="1">
    <citation type="submission" date="2019-06" db="EMBL/GenBank/DDBJ databases">
        <title>Whole genome shotgun sequence of Vibrio inusitatus NBRC 102082.</title>
        <authorList>
            <person name="Hosoyama A."/>
            <person name="Uohara A."/>
            <person name="Ohji S."/>
            <person name="Ichikawa N."/>
        </authorList>
    </citation>
    <scope>NUCLEOTIDE SEQUENCE [LARGE SCALE GENOMIC DNA]</scope>
    <source>
        <strain evidence="5 6">NBRC 102082</strain>
    </source>
</reference>
<keyword evidence="6" id="KW-1185">Reference proteome</keyword>
<dbReference type="Pfam" id="PF01103">
    <property type="entry name" value="Omp85"/>
    <property type="match status" value="1"/>
</dbReference>
<gene>
    <name evidence="5" type="ORF">VIN01S_17430</name>
</gene>
<evidence type="ECO:0000313" key="6">
    <source>
        <dbReference type="Proteomes" id="UP000318717"/>
    </source>
</evidence>
<feature type="chain" id="PRO_5021452384" description="Bacterial surface antigen (D15) domain-containing protein" evidence="3">
    <location>
        <begin position="21"/>
        <end position="377"/>
    </location>
</feature>
<dbReference type="OrthoDB" id="9771071at2"/>
<dbReference type="Gene3D" id="2.40.160.50">
    <property type="entry name" value="membrane protein fhac: a member of the omp85/tpsb transporter family"/>
    <property type="match status" value="1"/>
</dbReference>
<evidence type="ECO:0000256" key="2">
    <source>
        <dbReference type="ARBA" id="ARBA00023136"/>
    </source>
</evidence>
<dbReference type="EMBL" id="BJLF01000007">
    <property type="protein sequence ID" value="GEA50939.1"/>
    <property type="molecule type" value="Genomic_DNA"/>
</dbReference>
<dbReference type="RefSeq" id="WP_141345282.1">
    <property type="nucleotide sequence ID" value="NZ_BJLF01000007.1"/>
</dbReference>
<name>A0A4Y3HUV7_9VIBR</name>